<feature type="chain" id="PRO_5035813871" evidence="2">
    <location>
        <begin position="23"/>
        <end position="330"/>
    </location>
</feature>
<proteinExistence type="predicted"/>
<reference evidence="3" key="1">
    <citation type="submission" date="2021-04" db="EMBL/GenBank/DDBJ databases">
        <title>Ouciella asimina sp. nov., isolated from the surface seawater in the hydrothermal field of Okinawa Trough.</title>
        <authorList>
            <person name="Shuang W."/>
        </authorList>
    </citation>
    <scope>NUCLEOTIDE SEQUENCE</scope>
    <source>
        <strain evidence="3">LXI357</strain>
    </source>
</reference>
<protein>
    <submittedName>
        <fullName evidence="3">Copper resistance protein B</fullName>
    </submittedName>
</protein>
<feature type="region of interest" description="Disordered" evidence="1">
    <location>
        <begin position="25"/>
        <end position="97"/>
    </location>
</feature>
<accession>A0A8T4IHR4</accession>
<dbReference type="RefSeq" id="WP_284055303.1">
    <property type="nucleotide sequence ID" value="NZ_JAGRQC010000011.1"/>
</dbReference>
<feature type="signal peptide" evidence="2">
    <location>
        <begin position="1"/>
        <end position="22"/>
    </location>
</feature>
<feature type="non-terminal residue" evidence="3">
    <location>
        <position position="330"/>
    </location>
</feature>
<dbReference type="GO" id="GO:0005507">
    <property type="term" value="F:copper ion binding"/>
    <property type="evidence" value="ECO:0007669"/>
    <property type="project" value="InterPro"/>
</dbReference>
<evidence type="ECO:0000256" key="1">
    <source>
        <dbReference type="SAM" id="MobiDB-lite"/>
    </source>
</evidence>
<dbReference type="EMBL" id="JAGRQC010000011">
    <property type="protein sequence ID" value="MBR0554051.1"/>
    <property type="molecule type" value="Genomic_DNA"/>
</dbReference>
<evidence type="ECO:0000256" key="2">
    <source>
        <dbReference type="SAM" id="SignalP"/>
    </source>
</evidence>
<feature type="compositionally biased region" description="Pro residues" evidence="1">
    <location>
        <begin position="82"/>
        <end position="91"/>
    </location>
</feature>
<dbReference type="AlphaFoldDB" id="A0A8T4IHR4"/>
<dbReference type="GO" id="GO:0009279">
    <property type="term" value="C:cell outer membrane"/>
    <property type="evidence" value="ECO:0007669"/>
    <property type="project" value="InterPro"/>
</dbReference>
<evidence type="ECO:0000313" key="3">
    <source>
        <dbReference type="EMBL" id="MBR0554051.1"/>
    </source>
</evidence>
<dbReference type="GO" id="GO:0006878">
    <property type="term" value="P:intracellular copper ion homeostasis"/>
    <property type="evidence" value="ECO:0007669"/>
    <property type="project" value="InterPro"/>
</dbReference>
<dbReference type="Pfam" id="PF05275">
    <property type="entry name" value="CopB"/>
    <property type="match status" value="1"/>
</dbReference>
<organism evidence="3 4">
    <name type="scientific">Stakelama marina</name>
    <dbReference type="NCBI Taxonomy" id="2826939"/>
    <lineage>
        <taxon>Bacteria</taxon>
        <taxon>Pseudomonadati</taxon>
        <taxon>Pseudomonadota</taxon>
        <taxon>Alphaproteobacteria</taxon>
        <taxon>Sphingomonadales</taxon>
        <taxon>Sphingomonadaceae</taxon>
        <taxon>Stakelama</taxon>
    </lineage>
</organism>
<name>A0A8T4IHR4_9SPHN</name>
<keyword evidence="4" id="KW-1185">Reference proteome</keyword>
<dbReference type="Proteomes" id="UP000676996">
    <property type="component" value="Unassembled WGS sequence"/>
</dbReference>
<feature type="compositionally biased region" description="Pro residues" evidence="1">
    <location>
        <begin position="33"/>
        <end position="43"/>
    </location>
</feature>
<comment type="caution">
    <text evidence="3">The sequence shown here is derived from an EMBL/GenBank/DDBJ whole genome shotgun (WGS) entry which is preliminary data.</text>
</comment>
<gene>
    <name evidence="3" type="ORF">J7S20_16235</name>
</gene>
<dbReference type="InterPro" id="IPR007939">
    <property type="entry name" value="Cu-R_B_prcur"/>
</dbReference>
<sequence length="330" mass="35587">MKTMLFLSAALPAIALASPALAQHSGHDMAMPQPAPSPTPAPPASHDQHGAMEMPAAKPDAEPAQPMPSMQQMDMGDRPRAPTTPTPPPPEAGTGPARAADAIWGADAMRASRDELKHGLGGQTYAKVMVDRLEYRARDGADGYLWEGQAWYGGDIDKLWIRSEGEGTFGGEAEQAEVQALWSHAIGPWFDLQTGVRHDFAGPSRTHAVIGVQGLAPYQFETSAEAFLSDKGELTARIEGELDQRITQRLILQPRAELNLSAQDIPELGVGAGLDKAEAGLRLRYEFAREFAPYIGVAQEWRVGHGADFARARGDSVSTTNLVFGLRAWF</sequence>
<evidence type="ECO:0000313" key="4">
    <source>
        <dbReference type="Proteomes" id="UP000676996"/>
    </source>
</evidence>
<keyword evidence="2" id="KW-0732">Signal</keyword>